<keyword evidence="2" id="KW-0805">Transcription regulation</keyword>
<dbReference type="SUPFAM" id="SSF46785">
    <property type="entry name" value="Winged helix' DNA-binding domain"/>
    <property type="match status" value="1"/>
</dbReference>
<feature type="domain" description="HTH lysR-type" evidence="6">
    <location>
        <begin position="1"/>
        <end position="58"/>
    </location>
</feature>
<keyword evidence="8" id="KW-1185">Reference proteome</keyword>
<dbReference type="InterPro" id="IPR036388">
    <property type="entry name" value="WH-like_DNA-bd_sf"/>
</dbReference>
<evidence type="ECO:0000256" key="4">
    <source>
        <dbReference type="ARBA" id="ARBA00023163"/>
    </source>
</evidence>
<dbReference type="OrthoDB" id="9785745at2"/>
<reference evidence="7 8" key="2">
    <citation type="journal article" date="2011" name="Stand. Genomic Sci.">
        <title>Complete genome sequence of Isosphaera pallida type strain (IS1B).</title>
        <authorList>
            <consortium name="US DOE Joint Genome Institute (JGI-PGF)"/>
            <person name="Goker M."/>
            <person name="Cleland D."/>
            <person name="Saunders E."/>
            <person name="Lapidus A."/>
            <person name="Nolan M."/>
            <person name="Lucas S."/>
            <person name="Hammon N."/>
            <person name="Deshpande S."/>
            <person name="Cheng J.F."/>
            <person name="Tapia R."/>
            <person name="Han C."/>
            <person name="Goodwin L."/>
            <person name="Pitluck S."/>
            <person name="Liolios K."/>
            <person name="Pagani I."/>
            <person name="Ivanova N."/>
            <person name="Mavromatis K."/>
            <person name="Pati A."/>
            <person name="Chen A."/>
            <person name="Palaniappan K."/>
            <person name="Land M."/>
            <person name="Hauser L."/>
            <person name="Chang Y.J."/>
            <person name="Jeffries C.D."/>
            <person name="Detter J.C."/>
            <person name="Beck B."/>
            <person name="Woyke T."/>
            <person name="Bristow J."/>
            <person name="Eisen J.A."/>
            <person name="Markowitz V."/>
            <person name="Hugenholtz P."/>
            <person name="Kyrpides N.C."/>
            <person name="Klenk H.P."/>
        </authorList>
    </citation>
    <scope>NUCLEOTIDE SEQUENCE [LARGE SCALE GENOMIC DNA]</scope>
    <source>
        <strain evidence="8">ATCC 43644 / DSM 9630 / IS1B</strain>
    </source>
</reference>
<dbReference type="InterPro" id="IPR036390">
    <property type="entry name" value="WH_DNA-bd_sf"/>
</dbReference>
<dbReference type="eggNOG" id="COG0583">
    <property type="taxonomic scope" value="Bacteria"/>
</dbReference>
<dbReference type="Pfam" id="PF00126">
    <property type="entry name" value="HTH_1"/>
    <property type="match status" value="1"/>
</dbReference>
<organism evidence="7 8">
    <name type="scientific">Isosphaera pallida (strain ATCC 43644 / DSM 9630 / IS1B)</name>
    <dbReference type="NCBI Taxonomy" id="575540"/>
    <lineage>
        <taxon>Bacteria</taxon>
        <taxon>Pseudomonadati</taxon>
        <taxon>Planctomycetota</taxon>
        <taxon>Planctomycetia</taxon>
        <taxon>Isosphaerales</taxon>
        <taxon>Isosphaeraceae</taxon>
        <taxon>Isosphaera</taxon>
    </lineage>
</organism>
<evidence type="ECO:0000259" key="6">
    <source>
        <dbReference type="PROSITE" id="PS50931"/>
    </source>
</evidence>
<dbReference type="HOGENOM" id="CLU_039613_6_1_0"/>
<evidence type="ECO:0000256" key="2">
    <source>
        <dbReference type="ARBA" id="ARBA00023015"/>
    </source>
</evidence>
<dbReference type="PRINTS" id="PR00039">
    <property type="entry name" value="HTHLYSR"/>
</dbReference>
<dbReference type="RefSeq" id="WP_013565079.1">
    <property type="nucleotide sequence ID" value="NC_014962.1"/>
</dbReference>
<keyword evidence="4" id="KW-0804">Transcription</keyword>
<dbReference type="KEGG" id="ipa:Isop_2213"/>
<dbReference type="FunFam" id="1.10.10.10:FF:000001">
    <property type="entry name" value="LysR family transcriptional regulator"/>
    <property type="match status" value="1"/>
</dbReference>
<dbReference type="Gene3D" id="3.40.190.290">
    <property type="match status" value="1"/>
</dbReference>
<dbReference type="PANTHER" id="PTHR30419:SF8">
    <property type="entry name" value="NITROGEN ASSIMILATION TRANSCRIPTIONAL ACTIVATOR-RELATED"/>
    <property type="match status" value="1"/>
</dbReference>
<gene>
    <name evidence="7" type="ordered locus">Isop_2213</name>
</gene>
<dbReference type="GO" id="GO:0005829">
    <property type="term" value="C:cytosol"/>
    <property type="evidence" value="ECO:0007669"/>
    <property type="project" value="TreeGrafter"/>
</dbReference>
<dbReference type="EMBL" id="CP002353">
    <property type="protein sequence ID" value="ADV62791.1"/>
    <property type="molecule type" value="Genomic_DNA"/>
</dbReference>
<dbReference type="Proteomes" id="UP000008631">
    <property type="component" value="Chromosome"/>
</dbReference>
<dbReference type="InterPro" id="IPR005119">
    <property type="entry name" value="LysR_subst-bd"/>
</dbReference>
<dbReference type="PANTHER" id="PTHR30419">
    <property type="entry name" value="HTH-TYPE TRANSCRIPTIONAL REGULATOR YBHD"/>
    <property type="match status" value="1"/>
</dbReference>
<comment type="similarity">
    <text evidence="1">Belongs to the LysR transcriptional regulatory family.</text>
</comment>
<evidence type="ECO:0000313" key="7">
    <source>
        <dbReference type="EMBL" id="ADV62791.1"/>
    </source>
</evidence>
<dbReference type="Gene3D" id="1.10.10.10">
    <property type="entry name" value="Winged helix-like DNA-binding domain superfamily/Winged helix DNA-binding domain"/>
    <property type="match status" value="1"/>
</dbReference>
<dbReference type="GO" id="GO:0003677">
    <property type="term" value="F:DNA binding"/>
    <property type="evidence" value="ECO:0007669"/>
    <property type="project" value="UniProtKB-KW"/>
</dbReference>
<dbReference type="FunCoup" id="E8R534">
    <property type="interactions" value="113"/>
</dbReference>
<dbReference type="SUPFAM" id="SSF53850">
    <property type="entry name" value="Periplasmic binding protein-like II"/>
    <property type="match status" value="1"/>
</dbReference>
<dbReference type="PROSITE" id="PS50931">
    <property type="entry name" value="HTH_LYSR"/>
    <property type="match status" value="1"/>
</dbReference>
<dbReference type="STRING" id="575540.Isop_2213"/>
<accession>E8R534</accession>
<dbReference type="InterPro" id="IPR000847">
    <property type="entry name" value="LysR_HTH_N"/>
</dbReference>
<dbReference type="InterPro" id="IPR050950">
    <property type="entry name" value="HTH-type_LysR_regulators"/>
</dbReference>
<proteinExistence type="inferred from homology"/>
<evidence type="ECO:0000256" key="5">
    <source>
        <dbReference type="SAM" id="MobiDB-lite"/>
    </source>
</evidence>
<dbReference type="CDD" id="cd05466">
    <property type="entry name" value="PBP2_LTTR_substrate"/>
    <property type="match status" value="1"/>
</dbReference>
<feature type="region of interest" description="Disordered" evidence="5">
    <location>
        <begin position="301"/>
        <end position="344"/>
    </location>
</feature>
<dbReference type="Pfam" id="PF03466">
    <property type="entry name" value="LysR_substrate"/>
    <property type="match status" value="1"/>
</dbReference>
<evidence type="ECO:0000256" key="3">
    <source>
        <dbReference type="ARBA" id="ARBA00023125"/>
    </source>
</evidence>
<protein>
    <submittedName>
        <fullName evidence="7">Transcriptional regulator, LysR family</fullName>
    </submittedName>
</protein>
<reference key="1">
    <citation type="submission" date="2010-11" db="EMBL/GenBank/DDBJ databases">
        <title>The complete sequence of chromosome of Isophaera pallida ATCC 43644.</title>
        <authorList>
            <consortium name="US DOE Joint Genome Institute (JGI-PGF)"/>
            <person name="Lucas S."/>
            <person name="Copeland A."/>
            <person name="Lapidus A."/>
            <person name="Bruce D."/>
            <person name="Goodwin L."/>
            <person name="Pitluck S."/>
            <person name="Kyrpides N."/>
            <person name="Mavromatis K."/>
            <person name="Pagani I."/>
            <person name="Ivanova N."/>
            <person name="Saunders E."/>
            <person name="Brettin T."/>
            <person name="Detter J.C."/>
            <person name="Han C."/>
            <person name="Tapia R."/>
            <person name="Land M."/>
            <person name="Hauser L."/>
            <person name="Markowitz V."/>
            <person name="Cheng J.-F."/>
            <person name="Hugenholtz P."/>
            <person name="Woyke T."/>
            <person name="Wu D."/>
            <person name="Eisen J.A."/>
        </authorList>
    </citation>
    <scope>NUCLEOTIDE SEQUENCE</scope>
    <source>
        <strain>ATCC 43644</strain>
    </source>
</reference>
<sequence>MQLESIRIFCDVIRCASFSVAARENGLSQSSVSQTVSGLESRLGLRLIDRSRRPLVPTEAGRLYYEGCRELIDRYQQVEDQVRALADQGEMAGRVRIAAIYSAGLHHLNQFSREFKTAHPKAEVRIDYLHPSEVVEAVLGDQVDLGLISCPSRSPEFETIPWREEEMVLAVHPDHPFASREAVELRELQDQPFVHFSPDLAIRRVIDRELRRLNVQVKVVSEFDNIEIIKRACEVPDGLAILPLPSLEREVKFGTLKAVPLKPATLKRPLAILLRKNRDLGLAALEFLKLLKAHADPYVPAPPIPDESAADSDRTEPPPAGSNEEATRLSRTPPPRVATATVTS</sequence>
<keyword evidence="3" id="KW-0238">DNA-binding</keyword>
<dbReference type="AlphaFoldDB" id="E8R534"/>
<dbReference type="GO" id="GO:0003700">
    <property type="term" value="F:DNA-binding transcription factor activity"/>
    <property type="evidence" value="ECO:0007669"/>
    <property type="project" value="InterPro"/>
</dbReference>
<name>E8R534_ISOPI</name>
<evidence type="ECO:0000313" key="8">
    <source>
        <dbReference type="Proteomes" id="UP000008631"/>
    </source>
</evidence>
<evidence type="ECO:0000256" key="1">
    <source>
        <dbReference type="ARBA" id="ARBA00009437"/>
    </source>
</evidence>
<dbReference type="InParanoid" id="E8R534"/>